<organism evidence="1 2">
    <name type="scientific">Paracoccidioides brasiliensis</name>
    <dbReference type="NCBI Taxonomy" id="121759"/>
    <lineage>
        <taxon>Eukaryota</taxon>
        <taxon>Fungi</taxon>
        <taxon>Dikarya</taxon>
        <taxon>Ascomycota</taxon>
        <taxon>Pezizomycotina</taxon>
        <taxon>Eurotiomycetes</taxon>
        <taxon>Eurotiomycetidae</taxon>
        <taxon>Onygenales</taxon>
        <taxon>Ajellomycetaceae</taxon>
        <taxon>Paracoccidioides</taxon>
    </lineage>
</organism>
<name>A0A1D2JIY3_PARBR</name>
<comment type="caution">
    <text evidence="1">The sequence shown here is derived from an EMBL/GenBank/DDBJ whole genome shotgun (WGS) entry which is preliminary data.</text>
</comment>
<dbReference type="Proteomes" id="UP000242814">
    <property type="component" value="Unassembled WGS sequence"/>
</dbReference>
<dbReference type="EMBL" id="LZYO01000071">
    <property type="protein sequence ID" value="ODH38413.1"/>
    <property type="molecule type" value="Genomic_DNA"/>
</dbReference>
<dbReference type="VEuPathDB" id="FungiDB:PADG_07737"/>
<dbReference type="VEuPathDB" id="FungiDB:PABG_06230"/>
<protein>
    <submittedName>
        <fullName evidence="1">Uncharacterized protein</fullName>
    </submittedName>
</protein>
<evidence type="ECO:0000313" key="1">
    <source>
        <dbReference type="EMBL" id="ODH38413.1"/>
    </source>
</evidence>
<gene>
    <name evidence="1" type="ORF">ACO22_02364</name>
</gene>
<evidence type="ECO:0000313" key="2">
    <source>
        <dbReference type="Proteomes" id="UP000242814"/>
    </source>
</evidence>
<reference evidence="1 2" key="1">
    <citation type="submission" date="2016-06" db="EMBL/GenBank/DDBJ databases">
        <authorList>
            <person name="Kjaerup R.B."/>
            <person name="Dalgaard T.S."/>
            <person name="Juul-Madsen H.R."/>
        </authorList>
    </citation>
    <scope>NUCLEOTIDE SEQUENCE [LARGE SCALE GENOMIC DNA]</scope>
    <source>
        <strain evidence="1 2">Pb300</strain>
    </source>
</reference>
<accession>A0A1D2JIY3</accession>
<proteinExistence type="predicted"/>
<sequence>MKHFSDPELHGTVRDHCSIDDRHPTLRLSNSKLRLLLSLLILTASPQFWPPASKTLTIKLRKVVRQDGVWLYACSTSSGNPSIVGTSQERPHRVDYGIYHTCWRCTSLQRSALLSVEAPTGICSKGALPHTQRTNLLEEEKKGEFRVRSVRPFGDLHIQEGHWPTNVWTEYIHLEYQAENFMYFKDFFSKEGASFVGNHMDQIEKDEKAQEDFPTPKEEAAMQSKHATTARRQATSNSKCWFKICVKCPALKGDDKYKDKEETGSAPSP</sequence>
<dbReference type="AlphaFoldDB" id="A0A1D2JIY3"/>